<comment type="similarity">
    <text evidence="1">Belongs to the 'phage' integrase family.</text>
</comment>
<keyword evidence="4" id="KW-0233">DNA recombination</keyword>
<dbReference type="EMBL" id="JBHTJS010000029">
    <property type="protein sequence ID" value="MFD1007956.1"/>
    <property type="molecule type" value="Genomic_DNA"/>
</dbReference>
<keyword evidence="3" id="KW-0238">DNA-binding</keyword>
<evidence type="ECO:0000259" key="5">
    <source>
        <dbReference type="PROSITE" id="PS51898"/>
    </source>
</evidence>
<evidence type="ECO:0000256" key="2">
    <source>
        <dbReference type="ARBA" id="ARBA00022908"/>
    </source>
</evidence>
<dbReference type="InterPro" id="IPR011010">
    <property type="entry name" value="DNA_brk_join_enz"/>
</dbReference>
<sequence length="436" mass="50010">MSKKPKFTMTRIQGLKPRPSAYYEWDSTGQRGLGRLGIKIQSSGQKVFVFRFFDADGKAQFITIGKFPEMSLSHAREQACEYGALLKQGINPKVEAKRLQVAEETLERAEALKGSVRQLFEGYTNSMKAEGKRTFDAVLSSLEKEAYPIVSPDMKAKEVTADHIKRILSNLIIRGAAVQSNRVRSYLMAAFNYGLKHDNDPAHMEQGVLFALTANPVSVIPKQTHAEKPGQNWLKLPYLRELMTTFSDAHKVGTLIHQLLKLVVYCGGQRPYELLANRWESVDWVERTLLVPADLSKNKREHLIPLTDTSFSLLRELYHQTGICTHIFPKLLRRQYSPNEHILSSSLSRAISYYRKHNPDFPYFVARDIRRTCKTLMGEAGLSKEIRDRIQNHAFQDVSAKHYDRYDYLNEKRHALELWEARLNQEDAVSNVVNLR</sequence>
<gene>
    <name evidence="6" type="ORF">ACFQ1C_07295</name>
</gene>
<dbReference type="Gene3D" id="1.10.443.10">
    <property type="entry name" value="Intergrase catalytic core"/>
    <property type="match status" value="1"/>
</dbReference>
<evidence type="ECO:0000256" key="4">
    <source>
        <dbReference type="ARBA" id="ARBA00023172"/>
    </source>
</evidence>
<evidence type="ECO:0000256" key="1">
    <source>
        <dbReference type="ARBA" id="ARBA00008857"/>
    </source>
</evidence>
<dbReference type="SUPFAM" id="SSF56349">
    <property type="entry name" value="DNA breaking-rejoining enzymes"/>
    <property type="match status" value="1"/>
</dbReference>
<dbReference type="CDD" id="cd00801">
    <property type="entry name" value="INT_P4_C"/>
    <property type="match status" value="1"/>
</dbReference>
<feature type="domain" description="Tyr recombinase" evidence="5">
    <location>
        <begin position="229"/>
        <end position="416"/>
    </location>
</feature>
<dbReference type="Gene3D" id="1.10.150.130">
    <property type="match status" value="1"/>
</dbReference>
<accession>A0ABW3KIU7</accession>
<dbReference type="PANTHER" id="PTHR30629">
    <property type="entry name" value="PROPHAGE INTEGRASE"/>
    <property type="match status" value="1"/>
</dbReference>
<dbReference type="InterPro" id="IPR038488">
    <property type="entry name" value="Integrase_DNA-bd_sf"/>
</dbReference>
<evidence type="ECO:0000256" key="3">
    <source>
        <dbReference type="ARBA" id="ARBA00023125"/>
    </source>
</evidence>
<proteinExistence type="inferred from homology"/>
<dbReference type="Pfam" id="PF00589">
    <property type="entry name" value="Phage_integrase"/>
    <property type="match status" value="1"/>
</dbReference>
<organism evidence="6 7">
    <name type="scientific">Oceanisphaera ostreae</name>
    <dbReference type="NCBI Taxonomy" id="914151"/>
    <lineage>
        <taxon>Bacteria</taxon>
        <taxon>Pseudomonadati</taxon>
        <taxon>Pseudomonadota</taxon>
        <taxon>Gammaproteobacteria</taxon>
        <taxon>Aeromonadales</taxon>
        <taxon>Aeromonadaceae</taxon>
        <taxon>Oceanisphaera</taxon>
    </lineage>
</organism>
<dbReference type="Pfam" id="PF13356">
    <property type="entry name" value="Arm-DNA-bind_3"/>
    <property type="match status" value="1"/>
</dbReference>
<evidence type="ECO:0000313" key="7">
    <source>
        <dbReference type="Proteomes" id="UP001597048"/>
    </source>
</evidence>
<name>A0ABW3KIU7_9GAMM</name>
<keyword evidence="2" id="KW-0229">DNA integration</keyword>
<dbReference type="InterPro" id="IPR025166">
    <property type="entry name" value="Integrase_DNA_bind_dom"/>
</dbReference>
<dbReference type="Proteomes" id="UP001597048">
    <property type="component" value="Unassembled WGS sequence"/>
</dbReference>
<dbReference type="InterPro" id="IPR010998">
    <property type="entry name" value="Integrase_recombinase_N"/>
</dbReference>
<protein>
    <submittedName>
        <fullName evidence="6">Tyrosine-type recombinase/integrase</fullName>
    </submittedName>
</protein>
<dbReference type="InterPro" id="IPR002104">
    <property type="entry name" value="Integrase_catalytic"/>
</dbReference>
<dbReference type="Gene3D" id="3.30.160.390">
    <property type="entry name" value="Integrase, DNA-binding domain"/>
    <property type="match status" value="1"/>
</dbReference>
<dbReference type="RefSeq" id="WP_379557947.1">
    <property type="nucleotide sequence ID" value="NZ_JBHTJS010000029.1"/>
</dbReference>
<reference evidence="7" key="1">
    <citation type="journal article" date="2019" name="Int. J. Syst. Evol. Microbiol.">
        <title>The Global Catalogue of Microorganisms (GCM) 10K type strain sequencing project: providing services to taxonomists for standard genome sequencing and annotation.</title>
        <authorList>
            <consortium name="The Broad Institute Genomics Platform"/>
            <consortium name="The Broad Institute Genome Sequencing Center for Infectious Disease"/>
            <person name="Wu L."/>
            <person name="Ma J."/>
        </authorList>
    </citation>
    <scope>NUCLEOTIDE SEQUENCE [LARGE SCALE GENOMIC DNA]</scope>
    <source>
        <strain evidence="7">CCUG 60525</strain>
    </source>
</reference>
<dbReference type="PANTHER" id="PTHR30629:SF2">
    <property type="entry name" value="PROPHAGE INTEGRASE INTS-RELATED"/>
    <property type="match status" value="1"/>
</dbReference>
<dbReference type="InterPro" id="IPR050808">
    <property type="entry name" value="Phage_Integrase"/>
</dbReference>
<dbReference type="InterPro" id="IPR013762">
    <property type="entry name" value="Integrase-like_cat_sf"/>
</dbReference>
<dbReference type="PROSITE" id="PS51898">
    <property type="entry name" value="TYR_RECOMBINASE"/>
    <property type="match status" value="1"/>
</dbReference>
<evidence type="ECO:0000313" key="6">
    <source>
        <dbReference type="EMBL" id="MFD1007956.1"/>
    </source>
</evidence>
<keyword evidence="7" id="KW-1185">Reference proteome</keyword>
<comment type="caution">
    <text evidence="6">The sequence shown here is derived from an EMBL/GenBank/DDBJ whole genome shotgun (WGS) entry which is preliminary data.</text>
</comment>